<dbReference type="EMBL" id="FNPC01000009">
    <property type="protein sequence ID" value="SDY75683.1"/>
    <property type="molecule type" value="Genomic_DNA"/>
</dbReference>
<keyword evidence="1" id="KW-1133">Transmembrane helix</keyword>
<keyword evidence="1" id="KW-0472">Membrane</keyword>
<feature type="domain" description="Inner membrane protein YgaP-like transmembrane" evidence="2">
    <location>
        <begin position="1"/>
        <end position="68"/>
    </location>
</feature>
<evidence type="ECO:0000256" key="1">
    <source>
        <dbReference type="SAM" id="Phobius"/>
    </source>
</evidence>
<feature type="transmembrane region" description="Helical" evidence="1">
    <location>
        <begin position="12"/>
        <end position="33"/>
    </location>
</feature>
<feature type="transmembrane region" description="Helical" evidence="1">
    <location>
        <begin position="39"/>
        <end position="64"/>
    </location>
</feature>
<dbReference type="AlphaFoldDB" id="A0A1H3MGK8"/>
<keyword evidence="1" id="KW-0812">Transmembrane</keyword>
<dbReference type="Pfam" id="PF11127">
    <property type="entry name" value="YgaP-like_TM"/>
    <property type="match status" value="1"/>
</dbReference>
<name>A0A1H3MGK8_9EURY</name>
<evidence type="ECO:0000259" key="2">
    <source>
        <dbReference type="Pfam" id="PF11127"/>
    </source>
</evidence>
<keyword evidence="4" id="KW-1185">Reference proteome</keyword>
<dbReference type="RefSeq" id="WP_021073651.1">
    <property type="nucleotide sequence ID" value="NZ_FNPC01000009.1"/>
</dbReference>
<accession>A0A1H3MGK8</accession>
<evidence type="ECO:0000313" key="3">
    <source>
        <dbReference type="EMBL" id="SDY75683.1"/>
    </source>
</evidence>
<dbReference type="InterPro" id="IPR021309">
    <property type="entry name" value="YgaP-like_TM"/>
</dbReference>
<organism evidence="3 4">
    <name type="scientific">Halopenitus persicus</name>
    <dbReference type="NCBI Taxonomy" id="1048396"/>
    <lineage>
        <taxon>Archaea</taxon>
        <taxon>Methanobacteriati</taxon>
        <taxon>Methanobacteriota</taxon>
        <taxon>Stenosarchaea group</taxon>
        <taxon>Halobacteria</taxon>
        <taxon>Halobacteriales</taxon>
        <taxon>Haloferacaceae</taxon>
        <taxon>Halopenitus</taxon>
    </lineage>
</organism>
<proteinExistence type="predicted"/>
<sequence length="69" mass="6906">MNRNVGEIDRAVRIGAGAVAGLVSLAILADRIAAPDVLALLAGIAAVVLLATGYLSTCGLYAVLGVDTR</sequence>
<dbReference type="GeneID" id="43838524"/>
<protein>
    <recommendedName>
        <fullName evidence="2">Inner membrane protein YgaP-like transmembrane domain-containing protein</fullName>
    </recommendedName>
</protein>
<reference evidence="4" key="1">
    <citation type="submission" date="2016-10" db="EMBL/GenBank/DDBJ databases">
        <authorList>
            <person name="Varghese N."/>
            <person name="Submissions S."/>
        </authorList>
    </citation>
    <scope>NUCLEOTIDE SEQUENCE [LARGE SCALE GENOMIC DNA]</scope>
    <source>
        <strain evidence="4">DC30,IBRC 10041,KCTC 4046</strain>
    </source>
</reference>
<dbReference type="Proteomes" id="UP000199079">
    <property type="component" value="Unassembled WGS sequence"/>
</dbReference>
<evidence type="ECO:0000313" key="4">
    <source>
        <dbReference type="Proteomes" id="UP000199079"/>
    </source>
</evidence>
<gene>
    <name evidence="3" type="ORF">SAMN05216564_10987</name>
</gene>